<protein>
    <submittedName>
        <fullName evidence="1">Uncharacterized protein</fullName>
    </submittedName>
</protein>
<accession>A0ACD1IT46</accession>
<sequence length="91" mass="10249">MGTFDVVLHWEILPVGGEWLFRDYCRSFVLVEEAFTSLPIRALRQKGMRGGSGHMRGVEYAGYQGTKDIYASGIPKTRCEADGIYRRAFGV</sequence>
<evidence type="ECO:0000313" key="1">
    <source>
        <dbReference type="EMBL" id="RAK92923.1"/>
    </source>
</evidence>
<keyword evidence="2" id="KW-1185">Reference proteome</keyword>
<name>A0ACD1IT46_9EURO</name>
<reference evidence="1" key="1">
    <citation type="submission" date="2018-02" db="EMBL/GenBank/DDBJ databases">
        <title>The genomes of Aspergillus section Nigri reveals drivers in fungal speciation.</title>
        <authorList>
            <consortium name="DOE Joint Genome Institute"/>
            <person name="Vesth T.C."/>
            <person name="Nybo J."/>
            <person name="Theobald S."/>
            <person name="Brandl J."/>
            <person name="Frisvad J.C."/>
            <person name="Nielsen K.F."/>
            <person name="Lyhne E.K."/>
            <person name="Kogle M.E."/>
            <person name="Kuo A."/>
            <person name="Riley R."/>
            <person name="Clum A."/>
            <person name="Nolan M."/>
            <person name="Lipzen A."/>
            <person name="Salamov A."/>
            <person name="Henrissat B."/>
            <person name="Wiebenga A."/>
            <person name="De vries R.P."/>
            <person name="Grigoriev I.V."/>
            <person name="Mortensen U.H."/>
            <person name="Andersen M.R."/>
            <person name="Baker S.E."/>
        </authorList>
    </citation>
    <scope>NUCLEOTIDE SEQUENCE</scope>
    <source>
        <strain evidence="1">CBS 115574</strain>
    </source>
</reference>
<gene>
    <name evidence="1" type="ORF">BO79DRAFT_224448</name>
</gene>
<evidence type="ECO:0000313" key="2">
    <source>
        <dbReference type="Proteomes" id="UP000249748"/>
    </source>
</evidence>
<organism evidence="1 2">
    <name type="scientific">Aspergillus costaricaensis CBS 115574</name>
    <dbReference type="NCBI Taxonomy" id="1448317"/>
    <lineage>
        <taxon>Eukaryota</taxon>
        <taxon>Fungi</taxon>
        <taxon>Dikarya</taxon>
        <taxon>Ascomycota</taxon>
        <taxon>Pezizomycotina</taxon>
        <taxon>Eurotiomycetes</taxon>
        <taxon>Eurotiomycetidae</taxon>
        <taxon>Eurotiales</taxon>
        <taxon>Aspergillaceae</taxon>
        <taxon>Aspergillus</taxon>
        <taxon>Aspergillus subgen. Circumdati</taxon>
    </lineage>
</organism>
<dbReference type="Proteomes" id="UP000249748">
    <property type="component" value="Unassembled WGS sequence"/>
</dbReference>
<proteinExistence type="predicted"/>
<dbReference type="EMBL" id="KZ824537">
    <property type="protein sequence ID" value="RAK92923.1"/>
    <property type="molecule type" value="Genomic_DNA"/>
</dbReference>